<dbReference type="Proteomes" id="UP000015241">
    <property type="component" value="Unassembled WGS sequence"/>
</dbReference>
<dbReference type="SMART" id="SM00225">
    <property type="entry name" value="BTB"/>
    <property type="match status" value="1"/>
</dbReference>
<dbReference type="EMBL" id="KE504269">
    <property type="protein sequence ID" value="EPS93556.1"/>
    <property type="molecule type" value="Genomic_DNA"/>
</dbReference>
<evidence type="ECO:0000259" key="1">
    <source>
        <dbReference type="PROSITE" id="PS50097"/>
    </source>
</evidence>
<feature type="non-terminal residue" evidence="2">
    <location>
        <position position="1"/>
    </location>
</feature>
<dbReference type="SUPFAM" id="SSF54695">
    <property type="entry name" value="POZ domain"/>
    <property type="match status" value="1"/>
</dbReference>
<dbReference type="OrthoDB" id="3036049at2759"/>
<proteinExistence type="predicted"/>
<dbReference type="PROSITE" id="PS50097">
    <property type="entry name" value="BTB"/>
    <property type="match status" value="1"/>
</dbReference>
<name>S8DIX2_FOMSC</name>
<evidence type="ECO:0000313" key="3">
    <source>
        <dbReference type="Proteomes" id="UP000015241"/>
    </source>
</evidence>
<dbReference type="InterPro" id="IPR011333">
    <property type="entry name" value="SKP1/BTB/POZ_sf"/>
</dbReference>
<dbReference type="Pfam" id="PF00651">
    <property type="entry name" value="BTB"/>
    <property type="match status" value="1"/>
</dbReference>
<organism evidence="2 3">
    <name type="scientific">Fomitopsis schrenkii</name>
    <name type="common">Brown rot fungus</name>
    <dbReference type="NCBI Taxonomy" id="2126942"/>
    <lineage>
        <taxon>Eukaryota</taxon>
        <taxon>Fungi</taxon>
        <taxon>Dikarya</taxon>
        <taxon>Basidiomycota</taxon>
        <taxon>Agaricomycotina</taxon>
        <taxon>Agaricomycetes</taxon>
        <taxon>Polyporales</taxon>
        <taxon>Fomitopsis</taxon>
    </lineage>
</organism>
<gene>
    <name evidence="2" type="ORF">FOMPIDRAFT_34215</name>
</gene>
<reference evidence="2 3" key="1">
    <citation type="journal article" date="2012" name="Science">
        <title>The Paleozoic origin of enzymatic lignin decomposition reconstructed from 31 fungal genomes.</title>
        <authorList>
            <person name="Floudas D."/>
            <person name="Binder M."/>
            <person name="Riley R."/>
            <person name="Barry K."/>
            <person name="Blanchette R.A."/>
            <person name="Henrissat B."/>
            <person name="Martinez A.T."/>
            <person name="Otillar R."/>
            <person name="Spatafora J.W."/>
            <person name="Yadav J.S."/>
            <person name="Aerts A."/>
            <person name="Benoit I."/>
            <person name="Boyd A."/>
            <person name="Carlson A."/>
            <person name="Copeland A."/>
            <person name="Coutinho P.M."/>
            <person name="de Vries R.P."/>
            <person name="Ferreira P."/>
            <person name="Findley K."/>
            <person name="Foster B."/>
            <person name="Gaskell J."/>
            <person name="Glotzer D."/>
            <person name="Gorecki P."/>
            <person name="Heitman J."/>
            <person name="Hesse C."/>
            <person name="Hori C."/>
            <person name="Igarashi K."/>
            <person name="Jurgens J.A."/>
            <person name="Kallen N."/>
            <person name="Kersten P."/>
            <person name="Kohler A."/>
            <person name="Kuees U."/>
            <person name="Kumar T.K.A."/>
            <person name="Kuo A."/>
            <person name="LaButti K."/>
            <person name="Larrondo L.F."/>
            <person name="Lindquist E."/>
            <person name="Ling A."/>
            <person name="Lombard V."/>
            <person name="Lucas S."/>
            <person name="Lundell T."/>
            <person name="Martin R."/>
            <person name="McLaughlin D.J."/>
            <person name="Morgenstern I."/>
            <person name="Morin E."/>
            <person name="Murat C."/>
            <person name="Nagy L.G."/>
            <person name="Nolan M."/>
            <person name="Ohm R.A."/>
            <person name="Patyshakuliyeva A."/>
            <person name="Rokas A."/>
            <person name="Ruiz-Duenas F.J."/>
            <person name="Sabat G."/>
            <person name="Salamov A."/>
            <person name="Samejima M."/>
            <person name="Schmutz J."/>
            <person name="Slot J.C."/>
            <person name="St John F."/>
            <person name="Stenlid J."/>
            <person name="Sun H."/>
            <person name="Sun S."/>
            <person name="Syed K."/>
            <person name="Tsang A."/>
            <person name="Wiebenga A."/>
            <person name="Young D."/>
            <person name="Pisabarro A."/>
            <person name="Eastwood D.C."/>
            <person name="Martin F."/>
            <person name="Cullen D."/>
            <person name="Grigoriev I.V."/>
            <person name="Hibbett D.S."/>
        </authorList>
    </citation>
    <scope>NUCLEOTIDE SEQUENCE</scope>
    <source>
        <strain evidence="3">FP-58527</strain>
    </source>
</reference>
<dbReference type="AlphaFoldDB" id="S8DIX2"/>
<dbReference type="STRING" id="743788.S8DIX2"/>
<feature type="non-terminal residue" evidence="2">
    <location>
        <position position="208"/>
    </location>
</feature>
<keyword evidence="3" id="KW-1185">Reference proteome</keyword>
<dbReference type="HOGENOM" id="CLU_033082_6_0_1"/>
<feature type="domain" description="BTB" evidence="1">
    <location>
        <begin position="12"/>
        <end position="84"/>
    </location>
</feature>
<sequence length="208" mass="22858">FTQDVEYWYSDGTVILLARAEVAFRVHKGILADHSAIFGDLFAVSQPEDGEWYADCPIVTLSDAPGEVRWLLKALYHPRRHYMPDRRVPFAMVAALIRLGHKYAIDDLVSSALSRLSTCFPTDFDAYCASITSGGSQVLTCTPEDAITAVNLARLLGDDARMILPSALYTCCQLGADILIRGVANEDGELEKLCDADLGRCVDARARL</sequence>
<dbReference type="InParanoid" id="S8DIX2"/>
<dbReference type="InterPro" id="IPR000210">
    <property type="entry name" value="BTB/POZ_dom"/>
</dbReference>
<protein>
    <recommendedName>
        <fullName evidence="1">BTB domain-containing protein</fullName>
    </recommendedName>
</protein>
<dbReference type="eggNOG" id="ENOG502SS3Q">
    <property type="taxonomic scope" value="Eukaryota"/>
</dbReference>
<evidence type="ECO:0000313" key="2">
    <source>
        <dbReference type="EMBL" id="EPS93556.1"/>
    </source>
</evidence>
<dbReference type="Gene3D" id="3.30.710.10">
    <property type="entry name" value="Potassium Channel Kv1.1, Chain A"/>
    <property type="match status" value="1"/>
</dbReference>
<accession>S8DIX2</accession>